<dbReference type="EMBL" id="CAFBPZ010000014">
    <property type="protein sequence ID" value="CAB5035898.1"/>
    <property type="molecule type" value="Genomic_DNA"/>
</dbReference>
<dbReference type="Pfam" id="PF09438">
    <property type="entry name" value="DUF2017"/>
    <property type="match status" value="1"/>
</dbReference>
<evidence type="ECO:0000313" key="2">
    <source>
        <dbReference type="EMBL" id="CAB5035898.1"/>
    </source>
</evidence>
<organism evidence="2">
    <name type="scientific">freshwater metagenome</name>
    <dbReference type="NCBI Taxonomy" id="449393"/>
    <lineage>
        <taxon>unclassified sequences</taxon>
        <taxon>metagenomes</taxon>
        <taxon>ecological metagenomes</taxon>
    </lineage>
</organism>
<name>A0A6J7S5Q9_9ZZZZ</name>
<dbReference type="AlphaFoldDB" id="A0A6J7S5Q9"/>
<sequence>MSTGFNLESSGRIILRLDEVERMMLISLCDQMVTLVTPQERDPDADPLFALVGIEPSVERPEDEVILRLFPDAYSDDEHAASDFRRFTERDLRQTKTNHAQTVQETLQRSGEKVVLSIAVAPSWLGFLNDVRLALGSRMGIDDDFHDEVVNLDEDDPLLAMLDVYDWLTYLQETLVQIMLA</sequence>
<proteinExistence type="predicted"/>
<dbReference type="EMBL" id="CAFBMC010000159">
    <property type="protein sequence ID" value="CAB4913691.1"/>
    <property type="molecule type" value="Genomic_DNA"/>
</dbReference>
<evidence type="ECO:0000313" key="1">
    <source>
        <dbReference type="EMBL" id="CAB4913691.1"/>
    </source>
</evidence>
<protein>
    <submittedName>
        <fullName evidence="2">Unannotated protein</fullName>
    </submittedName>
</protein>
<accession>A0A6J7S5Q9</accession>
<reference evidence="2" key="1">
    <citation type="submission" date="2020-05" db="EMBL/GenBank/DDBJ databases">
        <authorList>
            <person name="Chiriac C."/>
            <person name="Salcher M."/>
            <person name="Ghai R."/>
            <person name="Kavagutti S V."/>
        </authorList>
    </citation>
    <scope>NUCLEOTIDE SEQUENCE</scope>
</reference>
<dbReference type="InterPro" id="IPR018561">
    <property type="entry name" value="AosR"/>
</dbReference>
<gene>
    <name evidence="1" type="ORF">UFOPK3495_01746</name>
    <name evidence="2" type="ORF">UFOPK4237_00381</name>
</gene>